<evidence type="ECO:0000256" key="1">
    <source>
        <dbReference type="ARBA" id="ARBA00009477"/>
    </source>
</evidence>
<evidence type="ECO:0000259" key="3">
    <source>
        <dbReference type="Pfam" id="PF25954"/>
    </source>
</evidence>
<dbReference type="KEGG" id="ncu:F0U83_13855"/>
<dbReference type="PANTHER" id="PTHR30469:SF15">
    <property type="entry name" value="HLYD FAMILY OF SECRETION PROTEINS"/>
    <property type="match status" value="1"/>
</dbReference>
<dbReference type="Gene3D" id="2.40.30.170">
    <property type="match status" value="1"/>
</dbReference>
<dbReference type="Gene3D" id="1.10.287.470">
    <property type="entry name" value="Helix hairpin bin"/>
    <property type="match status" value="1"/>
</dbReference>
<evidence type="ECO:0000259" key="4">
    <source>
        <dbReference type="Pfam" id="PF25967"/>
    </source>
</evidence>
<dbReference type="Gene3D" id="2.40.420.20">
    <property type="match status" value="1"/>
</dbReference>
<comment type="similarity">
    <text evidence="1">Belongs to the membrane fusion protein (MFP) (TC 8.A.1) family.</text>
</comment>
<dbReference type="GO" id="GO:1990281">
    <property type="term" value="C:efflux pump complex"/>
    <property type="evidence" value="ECO:0007669"/>
    <property type="project" value="TreeGrafter"/>
</dbReference>
<gene>
    <name evidence="5" type="ORF">F0U83_13855</name>
</gene>
<dbReference type="OrthoDB" id="9806939at2"/>
<name>A0A5P1RDK3_9GAMM</name>
<sequence length="355" mass="39465">MLSALFRPLSFICILGVFGTGCSEAPPPTRAQKPTRQHLVEAIHAQPSINSIIRERAGTLKAIREIQVFNQEEGRIIEMPFFEGDTINKGDLIVRLDDHLLKAQLQRTQAIRRKAEKDLQRVRSLNQRKLTSVTDLNDAETALEIAKADEQLLQTRLDYTRLYAPISGIVSERLSETNNIAERYTHLLTLSDQSALVTEVPISELLLNQLSIGDEVDIRIDALTHLNTLKGEITRIHPNLNPITRTGTVEISINPVPSGARPGQLARVTLNTQTAERLLVPFSSLRRDAQGDYLFILNNQQKAKKSYIRTGERIAESIEVLEGLNAGDQVITRGFTNLKSGTDVTLVKSAQGTLP</sequence>
<dbReference type="Proteomes" id="UP000324760">
    <property type="component" value="Chromosome"/>
</dbReference>
<dbReference type="SUPFAM" id="SSF111369">
    <property type="entry name" value="HlyD-like secretion proteins"/>
    <property type="match status" value="1"/>
</dbReference>
<accession>A0A5P1RDK3</accession>
<dbReference type="PANTHER" id="PTHR30469">
    <property type="entry name" value="MULTIDRUG RESISTANCE PROTEIN MDTA"/>
    <property type="match status" value="1"/>
</dbReference>
<evidence type="ECO:0000313" key="6">
    <source>
        <dbReference type="Proteomes" id="UP000324760"/>
    </source>
</evidence>
<keyword evidence="6" id="KW-1185">Reference proteome</keyword>
<dbReference type="GO" id="GO:0015562">
    <property type="term" value="F:efflux transmembrane transporter activity"/>
    <property type="evidence" value="ECO:0007669"/>
    <property type="project" value="TreeGrafter"/>
</dbReference>
<dbReference type="AlphaFoldDB" id="A0A5P1RDK3"/>
<feature type="domain" description="Multidrug resistance protein MdtA-like C-terminal permuted SH3" evidence="4">
    <location>
        <begin position="278"/>
        <end position="334"/>
    </location>
</feature>
<dbReference type="InterPro" id="IPR058792">
    <property type="entry name" value="Beta-barrel_RND_2"/>
</dbReference>
<evidence type="ECO:0000256" key="2">
    <source>
        <dbReference type="SAM" id="Coils"/>
    </source>
</evidence>
<feature type="coiled-coil region" evidence="2">
    <location>
        <begin position="105"/>
        <end position="156"/>
    </location>
</feature>
<dbReference type="Pfam" id="PF25954">
    <property type="entry name" value="Beta-barrel_RND_2"/>
    <property type="match status" value="1"/>
</dbReference>
<reference evidence="5 6" key="1">
    <citation type="journal article" date="2019" name="Biochem. Eng. J.">
        <title>Metabolic engineering of the marine bacteria Neptunomonas concharum for the production of acetoin and meso-2,3-butanediol from acetate.</title>
        <authorList>
            <person name="Li W."/>
            <person name="Pu N."/>
            <person name="Liu C.-X."/>
            <person name="Yuan Q.-P."/>
            <person name="Li Z.-J."/>
        </authorList>
    </citation>
    <scope>NUCLEOTIDE SEQUENCE [LARGE SCALE GENOMIC DNA]</scope>
    <source>
        <strain evidence="5 6">JCM17730</strain>
    </source>
</reference>
<dbReference type="NCBIfam" id="TIGR01730">
    <property type="entry name" value="RND_mfp"/>
    <property type="match status" value="1"/>
</dbReference>
<dbReference type="Gene3D" id="2.40.50.100">
    <property type="match status" value="1"/>
</dbReference>
<dbReference type="EMBL" id="CP043869">
    <property type="protein sequence ID" value="QEQ97718.1"/>
    <property type="molecule type" value="Genomic_DNA"/>
</dbReference>
<keyword evidence="2" id="KW-0175">Coiled coil</keyword>
<dbReference type="InterPro" id="IPR006143">
    <property type="entry name" value="RND_pump_MFP"/>
</dbReference>
<organism evidence="5 6">
    <name type="scientific">Neptunomonas concharum</name>
    <dbReference type="NCBI Taxonomy" id="1031538"/>
    <lineage>
        <taxon>Bacteria</taxon>
        <taxon>Pseudomonadati</taxon>
        <taxon>Pseudomonadota</taxon>
        <taxon>Gammaproteobacteria</taxon>
        <taxon>Oceanospirillales</taxon>
        <taxon>Oceanospirillaceae</taxon>
        <taxon>Neptunomonas</taxon>
    </lineage>
</organism>
<feature type="domain" description="CusB-like beta-barrel" evidence="3">
    <location>
        <begin position="200"/>
        <end position="273"/>
    </location>
</feature>
<protein>
    <submittedName>
        <fullName evidence="5">Efflux RND transporter periplasmic adaptor subunit</fullName>
    </submittedName>
</protein>
<dbReference type="InterPro" id="IPR058627">
    <property type="entry name" value="MdtA-like_C"/>
</dbReference>
<proteinExistence type="inferred from homology"/>
<dbReference type="Pfam" id="PF25967">
    <property type="entry name" value="RND-MFP_C"/>
    <property type="match status" value="1"/>
</dbReference>
<dbReference type="PROSITE" id="PS51257">
    <property type="entry name" value="PROKAR_LIPOPROTEIN"/>
    <property type="match status" value="1"/>
</dbReference>
<dbReference type="RefSeq" id="WP_138987833.1">
    <property type="nucleotide sequence ID" value="NZ_CP043869.1"/>
</dbReference>
<evidence type="ECO:0000313" key="5">
    <source>
        <dbReference type="EMBL" id="QEQ97718.1"/>
    </source>
</evidence>